<sequence length="257" mass="28509">MIVVENLYKYYGEYPAVRGVSFEVPKGRVVGFLGPNGAGKSTTMRILAGYLTATSGKASIDGRDVFWDPIEARRRIGYMPESCPLYTDMKVTEYLKFRAGLKGLGWGTRRKRVEYVLERCWLKDVRKQIVGTLSKGYRQRVGLADSLLADPPVLILDEPTAGLDPTQIRETRKLIRELGQQHTMLLSTHILSEVEAACDSVIIIYQGQVAAEGSLAAVRDRYGNQNLEDIFVRLTGQEGVYSASASPGDQPGLYIGR</sequence>
<dbReference type="PANTHER" id="PTHR43335:SF4">
    <property type="entry name" value="ABC TRANSPORTER, ATP-BINDING PROTEIN"/>
    <property type="match status" value="1"/>
</dbReference>
<dbReference type="SMART" id="SM00382">
    <property type="entry name" value="AAA"/>
    <property type="match status" value="1"/>
</dbReference>
<keyword evidence="7" id="KW-1185">Reference proteome</keyword>
<gene>
    <name evidence="6" type="ORF">PX52LOC_00440</name>
</gene>
<reference evidence="7" key="1">
    <citation type="submission" date="2019-08" db="EMBL/GenBank/DDBJ databases">
        <title>Limnoglobus roseus gen. nov., sp. nov., a novel freshwater planctomycete with a giant genome from the family Gemmataceae.</title>
        <authorList>
            <person name="Kulichevskaya I.S."/>
            <person name="Naumoff D.G."/>
            <person name="Miroshnikov K."/>
            <person name="Ivanova A."/>
            <person name="Philippov D.A."/>
            <person name="Hakobyan A."/>
            <person name="Rijpstra I.C."/>
            <person name="Sinninghe Damste J.S."/>
            <person name="Liesack W."/>
            <person name="Dedysh S.N."/>
        </authorList>
    </citation>
    <scope>NUCLEOTIDE SEQUENCE [LARGE SCALE GENOMIC DNA]</scope>
    <source>
        <strain evidence="7">PX52</strain>
    </source>
</reference>
<evidence type="ECO:0000313" key="6">
    <source>
        <dbReference type="EMBL" id="QEL13582.1"/>
    </source>
</evidence>
<dbReference type="AlphaFoldDB" id="A0A5C1A6X3"/>
<dbReference type="RefSeq" id="WP_149115395.1">
    <property type="nucleotide sequence ID" value="NZ_CP042425.1"/>
</dbReference>
<dbReference type="SUPFAM" id="SSF52540">
    <property type="entry name" value="P-loop containing nucleoside triphosphate hydrolases"/>
    <property type="match status" value="1"/>
</dbReference>
<keyword evidence="3" id="KW-0547">Nucleotide-binding</keyword>
<dbReference type="Gene3D" id="3.40.50.300">
    <property type="entry name" value="P-loop containing nucleotide triphosphate hydrolases"/>
    <property type="match status" value="1"/>
</dbReference>
<comment type="similarity">
    <text evidence="1">Belongs to the ABC transporter superfamily.</text>
</comment>
<dbReference type="PANTHER" id="PTHR43335">
    <property type="entry name" value="ABC TRANSPORTER, ATP-BINDING PROTEIN"/>
    <property type="match status" value="1"/>
</dbReference>
<dbReference type="Proteomes" id="UP000324974">
    <property type="component" value="Chromosome"/>
</dbReference>
<proteinExistence type="inferred from homology"/>
<keyword evidence="2" id="KW-0813">Transport</keyword>
<keyword evidence="4 6" id="KW-0067">ATP-binding</keyword>
<feature type="domain" description="ABC transporter" evidence="5">
    <location>
        <begin position="2"/>
        <end position="231"/>
    </location>
</feature>
<dbReference type="PROSITE" id="PS50893">
    <property type="entry name" value="ABC_TRANSPORTER_2"/>
    <property type="match status" value="1"/>
</dbReference>
<dbReference type="GO" id="GO:0005524">
    <property type="term" value="F:ATP binding"/>
    <property type="evidence" value="ECO:0007669"/>
    <property type="project" value="UniProtKB-KW"/>
</dbReference>
<name>A0A5C1A6X3_9BACT</name>
<dbReference type="GO" id="GO:0016887">
    <property type="term" value="F:ATP hydrolysis activity"/>
    <property type="evidence" value="ECO:0007669"/>
    <property type="project" value="InterPro"/>
</dbReference>
<evidence type="ECO:0000256" key="1">
    <source>
        <dbReference type="ARBA" id="ARBA00005417"/>
    </source>
</evidence>
<dbReference type="InterPro" id="IPR003593">
    <property type="entry name" value="AAA+_ATPase"/>
</dbReference>
<dbReference type="InterPro" id="IPR027417">
    <property type="entry name" value="P-loop_NTPase"/>
</dbReference>
<dbReference type="CDD" id="cd03230">
    <property type="entry name" value="ABC_DR_subfamily_A"/>
    <property type="match status" value="1"/>
</dbReference>
<evidence type="ECO:0000259" key="5">
    <source>
        <dbReference type="PROSITE" id="PS50893"/>
    </source>
</evidence>
<dbReference type="OrthoDB" id="9795548at2"/>
<dbReference type="Pfam" id="PF00005">
    <property type="entry name" value="ABC_tran"/>
    <property type="match status" value="1"/>
</dbReference>
<protein>
    <submittedName>
        <fullName evidence="6">Multidrug ABC transporter ATP-binding protein</fullName>
    </submittedName>
</protein>
<evidence type="ECO:0000313" key="7">
    <source>
        <dbReference type="Proteomes" id="UP000324974"/>
    </source>
</evidence>
<dbReference type="InterPro" id="IPR003439">
    <property type="entry name" value="ABC_transporter-like_ATP-bd"/>
</dbReference>
<evidence type="ECO:0000256" key="4">
    <source>
        <dbReference type="ARBA" id="ARBA00022840"/>
    </source>
</evidence>
<organism evidence="6 7">
    <name type="scientific">Limnoglobus roseus</name>
    <dbReference type="NCBI Taxonomy" id="2598579"/>
    <lineage>
        <taxon>Bacteria</taxon>
        <taxon>Pseudomonadati</taxon>
        <taxon>Planctomycetota</taxon>
        <taxon>Planctomycetia</taxon>
        <taxon>Gemmatales</taxon>
        <taxon>Gemmataceae</taxon>
        <taxon>Limnoglobus</taxon>
    </lineage>
</organism>
<dbReference type="KEGG" id="lrs:PX52LOC_00440"/>
<evidence type="ECO:0000256" key="3">
    <source>
        <dbReference type="ARBA" id="ARBA00022741"/>
    </source>
</evidence>
<dbReference type="EMBL" id="CP042425">
    <property type="protein sequence ID" value="QEL13582.1"/>
    <property type="molecule type" value="Genomic_DNA"/>
</dbReference>
<evidence type="ECO:0000256" key="2">
    <source>
        <dbReference type="ARBA" id="ARBA00022448"/>
    </source>
</evidence>
<accession>A0A5C1A6X3</accession>